<feature type="region of interest" description="Disordered" evidence="1">
    <location>
        <begin position="1"/>
        <end position="39"/>
    </location>
</feature>
<protein>
    <submittedName>
        <fullName evidence="2">Uncharacterized protein</fullName>
    </submittedName>
</protein>
<sequence length="64" mass="7142">MANNSAEQAQQVLETQQPQQPANLPAPAPQQPHQQPANVWTPEHRLQLLVEQIIKNSSEIIAQL</sequence>
<proteinExistence type="predicted"/>
<accession>A0A179UW60</accession>
<dbReference type="KEGG" id="bgh:BDBG_17648"/>
<name>A0A179UW60_BLAGS</name>
<evidence type="ECO:0000313" key="2">
    <source>
        <dbReference type="EMBL" id="OAT12284.1"/>
    </source>
</evidence>
<dbReference type="GeneID" id="42529277"/>
<dbReference type="AlphaFoldDB" id="A0A179UW60"/>
<dbReference type="EMBL" id="GG657467">
    <property type="protein sequence ID" value="OAT12284.1"/>
    <property type="molecule type" value="Genomic_DNA"/>
</dbReference>
<gene>
    <name evidence="2" type="ORF">BDBG_17648</name>
</gene>
<evidence type="ECO:0000256" key="1">
    <source>
        <dbReference type="SAM" id="MobiDB-lite"/>
    </source>
</evidence>
<evidence type="ECO:0000313" key="3">
    <source>
        <dbReference type="Proteomes" id="UP000002038"/>
    </source>
</evidence>
<organism evidence="2 3">
    <name type="scientific">Blastomyces gilchristii (strain SLH14081)</name>
    <name type="common">Blastomyces dermatitidis</name>
    <dbReference type="NCBI Taxonomy" id="559298"/>
    <lineage>
        <taxon>Eukaryota</taxon>
        <taxon>Fungi</taxon>
        <taxon>Dikarya</taxon>
        <taxon>Ascomycota</taxon>
        <taxon>Pezizomycotina</taxon>
        <taxon>Eurotiomycetes</taxon>
        <taxon>Eurotiomycetidae</taxon>
        <taxon>Onygenales</taxon>
        <taxon>Ajellomycetaceae</taxon>
        <taxon>Blastomyces</taxon>
    </lineage>
</organism>
<feature type="compositionally biased region" description="Low complexity" evidence="1">
    <location>
        <begin position="1"/>
        <end position="23"/>
    </location>
</feature>
<reference evidence="3" key="1">
    <citation type="journal article" date="2015" name="PLoS Genet.">
        <title>The dynamic genome and transcriptome of the human fungal pathogen Blastomyces and close relative Emmonsia.</title>
        <authorList>
            <person name="Munoz J.F."/>
            <person name="Gauthier G.M."/>
            <person name="Desjardins C.A."/>
            <person name="Gallo J.E."/>
            <person name="Holder J."/>
            <person name="Sullivan T.D."/>
            <person name="Marty A.J."/>
            <person name="Carmen J.C."/>
            <person name="Chen Z."/>
            <person name="Ding L."/>
            <person name="Gujja S."/>
            <person name="Magrini V."/>
            <person name="Misas E."/>
            <person name="Mitreva M."/>
            <person name="Priest M."/>
            <person name="Saif S."/>
            <person name="Whiston E.A."/>
            <person name="Young S."/>
            <person name="Zeng Q."/>
            <person name="Goldman W.E."/>
            <person name="Mardis E.R."/>
            <person name="Taylor J.W."/>
            <person name="McEwen J.G."/>
            <person name="Clay O.K."/>
            <person name="Klein B.S."/>
            <person name="Cuomo C.A."/>
        </authorList>
    </citation>
    <scope>NUCLEOTIDE SEQUENCE [LARGE SCALE GENOMIC DNA]</scope>
    <source>
        <strain evidence="3">SLH14081</strain>
    </source>
</reference>
<keyword evidence="3" id="KW-1185">Reference proteome</keyword>
<dbReference type="Proteomes" id="UP000002038">
    <property type="component" value="Unassembled WGS sequence"/>
</dbReference>
<dbReference type="RefSeq" id="XP_031580301.1">
    <property type="nucleotide sequence ID" value="XM_031725322.1"/>
</dbReference>
<dbReference type="VEuPathDB" id="FungiDB:BDBG_17648"/>